<name>A0AA40BRB1_9PEZI</name>
<feature type="transmembrane region" description="Helical" evidence="1">
    <location>
        <begin position="217"/>
        <end position="237"/>
    </location>
</feature>
<evidence type="ECO:0000256" key="1">
    <source>
        <dbReference type="SAM" id="Phobius"/>
    </source>
</evidence>
<dbReference type="Proteomes" id="UP001172155">
    <property type="component" value="Unassembled WGS sequence"/>
</dbReference>
<protein>
    <submittedName>
        <fullName evidence="3">Fatty acid desaturas-like protein</fullName>
    </submittedName>
</protein>
<dbReference type="GO" id="GO:0006629">
    <property type="term" value="P:lipid metabolic process"/>
    <property type="evidence" value="ECO:0007669"/>
    <property type="project" value="InterPro"/>
</dbReference>
<organism evidence="3 4">
    <name type="scientific">Schizothecium vesticola</name>
    <dbReference type="NCBI Taxonomy" id="314040"/>
    <lineage>
        <taxon>Eukaryota</taxon>
        <taxon>Fungi</taxon>
        <taxon>Dikarya</taxon>
        <taxon>Ascomycota</taxon>
        <taxon>Pezizomycotina</taxon>
        <taxon>Sordariomycetes</taxon>
        <taxon>Sordariomycetidae</taxon>
        <taxon>Sordariales</taxon>
        <taxon>Schizotheciaceae</taxon>
        <taxon>Schizothecium</taxon>
    </lineage>
</organism>
<keyword evidence="1" id="KW-1133">Transmembrane helix</keyword>
<evidence type="ECO:0000313" key="4">
    <source>
        <dbReference type="Proteomes" id="UP001172155"/>
    </source>
</evidence>
<accession>A0AA40BRB1</accession>
<keyword evidence="4" id="KW-1185">Reference proteome</keyword>
<reference evidence="3" key="1">
    <citation type="submission" date="2023-06" db="EMBL/GenBank/DDBJ databases">
        <title>Genome-scale phylogeny and comparative genomics of the fungal order Sordariales.</title>
        <authorList>
            <consortium name="Lawrence Berkeley National Laboratory"/>
            <person name="Hensen N."/>
            <person name="Bonometti L."/>
            <person name="Westerberg I."/>
            <person name="Brannstrom I.O."/>
            <person name="Guillou S."/>
            <person name="Cros-Aarteil S."/>
            <person name="Calhoun S."/>
            <person name="Haridas S."/>
            <person name="Kuo A."/>
            <person name="Mondo S."/>
            <person name="Pangilinan J."/>
            <person name="Riley R."/>
            <person name="LaButti K."/>
            <person name="Andreopoulos B."/>
            <person name="Lipzen A."/>
            <person name="Chen C."/>
            <person name="Yanf M."/>
            <person name="Daum C."/>
            <person name="Ng V."/>
            <person name="Clum A."/>
            <person name="Steindorff A."/>
            <person name="Ohm R."/>
            <person name="Martin F."/>
            <person name="Silar P."/>
            <person name="Natvig D."/>
            <person name="Lalanne C."/>
            <person name="Gautier V."/>
            <person name="Ament-velasquez S.L."/>
            <person name="Kruys A."/>
            <person name="Hutchinson M.I."/>
            <person name="Powell A.J."/>
            <person name="Barry K."/>
            <person name="Miller A.N."/>
            <person name="Grigoriev I.V."/>
            <person name="Debuchy R."/>
            <person name="Gladieux P."/>
            <person name="Thoren M.H."/>
            <person name="Johannesson H."/>
        </authorList>
    </citation>
    <scope>NUCLEOTIDE SEQUENCE</scope>
    <source>
        <strain evidence="3">SMH3187-1</strain>
    </source>
</reference>
<comment type="caution">
    <text evidence="3">The sequence shown here is derived from an EMBL/GenBank/DDBJ whole genome shotgun (WGS) entry which is preliminary data.</text>
</comment>
<feature type="domain" description="Fatty acid desaturase" evidence="2">
    <location>
        <begin position="146"/>
        <end position="359"/>
    </location>
</feature>
<dbReference type="InterPro" id="IPR005804">
    <property type="entry name" value="FA_desaturase_dom"/>
</dbReference>
<feature type="transmembrane region" description="Helical" evidence="1">
    <location>
        <begin position="102"/>
        <end position="125"/>
    </location>
</feature>
<feature type="transmembrane region" description="Helical" evidence="1">
    <location>
        <begin position="257"/>
        <end position="281"/>
    </location>
</feature>
<evidence type="ECO:0000313" key="3">
    <source>
        <dbReference type="EMBL" id="KAK0738955.1"/>
    </source>
</evidence>
<dbReference type="PANTHER" id="PTHR36459:SF1">
    <property type="entry name" value="FATTY ACID DESATURASE DOMAIN-CONTAINING PROTEIN-RELATED"/>
    <property type="match status" value="1"/>
</dbReference>
<sequence length="426" mass="48710">MGLPATIKYDAQLTRADRLVLKQLEEDITVTSSGAPLDDAEPTVTKLRAAGDPHDSRFDPTVFTSYDLDDIRKSPSVPGFARRLLDGYVAWARSLVRVETDVVFVTHLLLYFGTSLPSAALLFYHFSYPHAVLHLVLQGSYMGPYTLLKHQHIHQNGVLARRLAAIDQLFPYLMDPLMGHTWNSYFYHHVKHHHVEGNGPRDLSSTVRYQRDSFRHFLMYLGRFFFFVWADLPRYFWRTNRTTLAAKSAFWELGSYVALYLAFRVSPPAATFVFALPLLFLRIALMVGNWGQHAFVDADEPDSDYRSSVTLVDVASNRYCFNDGYHTSHHLHPLRHWRDHPAAFLQARADYAAQGALVFHDIDYVMITVRLVILKDYDTLARCLVPIGAEQTAMTLEERAAMLKRHTRAFSEDEVRGKFKVAGKKA</sequence>
<proteinExistence type="predicted"/>
<dbReference type="PANTHER" id="PTHR36459">
    <property type="entry name" value="ORF"/>
    <property type="match status" value="1"/>
</dbReference>
<dbReference type="AlphaFoldDB" id="A0AA40BRB1"/>
<keyword evidence="1" id="KW-0812">Transmembrane</keyword>
<dbReference type="Pfam" id="PF00487">
    <property type="entry name" value="FA_desaturase"/>
    <property type="match status" value="1"/>
</dbReference>
<gene>
    <name evidence="3" type="ORF">B0T18DRAFT_433682</name>
</gene>
<dbReference type="EMBL" id="JAUKUD010000007">
    <property type="protein sequence ID" value="KAK0738955.1"/>
    <property type="molecule type" value="Genomic_DNA"/>
</dbReference>
<evidence type="ECO:0000259" key="2">
    <source>
        <dbReference type="Pfam" id="PF00487"/>
    </source>
</evidence>
<keyword evidence="1" id="KW-0472">Membrane</keyword>